<dbReference type="PROSITE" id="PS50011">
    <property type="entry name" value="PROTEIN_KINASE_DOM"/>
    <property type="match status" value="1"/>
</dbReference>
<gene>
    <name evidence="13" type="ORF">ACH5RR_006369</name>
</gene>
<dbReference type="Pfam" id="PF00069">
    <property type="entry name" value="Pkinase"/>
    <property type="match status" value="1"/>
</dbReference>
<name>A0ABD3AP51_9GENT</name>
<evidence type="ECO:0000256" key="1">
    <source>
        <dbReference type="ARBA" id="ARBA00022679"/>
    </source>
</evidence>
<dbReference type="GO" id="GO:0004674">
    <property type="term" value="F:protein serine/threonine kinase activity"/>
    <property type="evidence" value="ECO:0007669"/>
    <property type="project" value="UniProtKB-KW"/>
</dbReference>
<comment type="similarity">
    <text evidence="5">Belongs to the protein kinase superfamily. STE Ser/Thr protein kinase family. MAP kinase kinase subfamily.</text>
</comment>
<dbReference type="PANTHER" id="PTHR48013:SF9">
    <property type="entry name" value="DUAL SPECIFICITY MITOGEN-ACTIVATED PROTEIN KINASE KINASE 5"/>
    <property type="match status" value="1"/>
</dbReference>
<dbReference type="InterPro" id="IPR011009">
    <property type="entry name" value="Kinase-like_dom_sf"/>
</dbReference>
<dbReference type="SUPFAM" id="SSF56112">
    <property type="entry name" value="Protein kinase-like (PK-like)"/>
    <property type="match status" value="1"/>
</dbReference>
<evidence type="ECO:0000256" key="2">
    <source>
        <dbReference type="ARBA" id="ARBA00022741"/>
    </source>
</evidence>
<keyword evidence="4 10" id="KW-0067">ATP-binding</keyword>
<evidence type="ECO:0000256" key="4">
    <source>
        <dbReference type="ARBA" id="ARBA00022840"/>
    </source>
</evidence>
<dbReference type="Proteomes" id="UP001630127">
    <property type="component" value="Unassembled WGS sequence"/>
</dbReference>
<dbReference type="GO" id="GO:0004708">
    <property type="term" value="F:MAP kinase kinase activity"/>
    <property type="evidence" value="ECO:0007669"/>
    <property type="project" value="UniProtKB-EC"/>
</dbReference>
<keyword evidence="14" id="KW-1185">Reference proteome</keyword>
<dbReference type="AlphaFoldDB" id="A0ABD3AP51"/>
<evidence type="ECO:0000256" key="6">
    <source>
        <dbReference type="ARBA" id="ARBA00038999"/>
    </source>
</evidence>
<dbReference type="InterPro" id="IPR017441">
    <property type="entry name" value="Protein_kinase_ATP_BS"/>
</dbReference>
<evidence type="ECO:0000256" key="10">
    <source>
        <dbReference type="PROSITE-ProRule" id="PRU10141"/>
    </source>
</evidence>
<proteinExistence type="inferred from homology"/>
<keyword evidence="3" id="KW-0418">Kinase</keyword>
<evidence type="ECO:0000256" key="11">
    <source>
        <dbReference type="RuleBase" id="RU000304"/>
    </source>
</evidence>
<protein>
    <recommendedName>
        <fullName evidence="6">mitogen-activated protein kinase kinase</fullName>
        <ecNumber evidence="6">2.7.12.2</ecNumber>
    </recommendedName>
</protein>
<accession>A0ABD3AP51</accession>
<keyword evidence="2 10" id="KW-0547">Nucleotide-binding</keyword>
<sequence>MGSSIDDNLPPFTIDNESGRCILILPTETPTFYGDDYERVTHLGHGCYGTVYRVCKKHSCEEFAVKEKLITSYEDILKRVYREVELVGKLNHPNILNILAVECLPGKVRFLTELMGIDLSHFHCRDEKVIASVAKQLLATLFYLKQRGIVHRDLKPSNMLLSPDGCVIKICDFETSVDVSTQVLPLASSDLFNYSAPELLDTRLSCTGIYTSDVLSMGLCLLEFYLDGFSITVESEDIWSLVSQIVYKGEPPRAPPESSKEFQDFISQCLHREPKNRACIEKLMDHDFIKMNTMQLDVLDKESSLLSVSDRINFEEDWIVDSGCSNHMTGDKEKLKDMTEYKKRRVVVTTINTKLPITHVGKTTLSPRFNNEEVQLLNVYHVLGLKKNLPSVLQMARSSNFVVFGPDDVKVY</sequence>
<reference evidence="13 14" key="1">
    <citation type="submission" date="2024-11" db="EMBL/GenBank/DDBJ databases">
        <title>A near-complete genome assembly of Cinchona calisaya.</title>
        <authorList>
            <person name="Lian D.C."/>
            <person name="Zhao X.W."/>
            <person name="Wei L."/>
        </authorList>
    </citation>
    <scope>NUCLEOTIDE SEQUENCE [LARGE SCALE GENOMIC DNA]</scope>
    <source>
        <tissue evidence="13">Nenye</tissue>
    </source>
</reference>
<comment type="catalytic activity">
    <reaction evidence="8">
        <text>L-threonyl-[protein] + ATP = O-phospho-L-threonyl-[protein] + ADP + H(+)</text>
        <dbReference type="Rhea" id="RHEA:46608"/>
        <dbReference type="Rhea" id="RHEA-COMP:11060"/>
        <dbReference type="Rhea" id="RHEA-COMP:11605"/>
        <dbReference type="ChEBI" id="CHEBI:15378"/>
        <dbReference type="ChEBI" id="CHEBI:30013"/>
        <dbReference type="ChEBI" id="CHEBI:30616"/>
        <dbReference type="ChEBI" id="CHEBI:61977"/>
        <dbReference type="ChEBI" id="CHEBI:456216"/>
        <dbReference type="EC" id="2.7.12.2"/>
    </reaction>
</comment>
<dbReference type="GO" id="GO:0051707">
    <property type="term" value="P:response to other organism"/>
    <property type="evidence" value="ECO:0007669"/>
    <property type="project" value="UniProtKB-ARBA"/>
</dbReference>
<dbReference type="PANTHER" id="PTHR48013">
    <property type="entry name" value="DUAL SPECIFICITY MITOGEN-ACTIVATED PROTEIN KINASE KINASE 5-RELATED"/>
    <property type="match status" value="1"/>
</dbReference>
<evidence type="ECO:0000256" key="7">
    <source>
        <dbReference type="ARBA" id="ARBA00049014"/>
    </source>
</evidence>
<dbReference type="PROSITE" id="PS00107">
    <property type="entry name" value="PROTEIN_KINASE_ATP"/>
    <property type="match status" value="1"/>
</dbReference>
<dbReference type="EMBL" id="JBJUIK010000003">
    <property type="protein sequence ID" value="KAL3532848.1"/>
    <property type="molecule type" value="Genomic_DNA"/>
</dbReference>
<dbReference type="EC" id="2.7.12.2" evidence="6"/>
<dbReference type="Pfam" id="PF22936">
    <property type="entry name" value="Pol_BBD"/>
    <property type="match status" value="1"/>
</dbReference>
<feature type="binding site" evidence="10">
    <location>
        <position position="66"/>
    </location>
    <ligand>
        <name>ATP</name>
        <dbReference type="ChEBI" id="CHEBI:30616"/>
    </ligand>
</feature>
<keyword evidence="1" id="KW-0808">Transferase</keyword>
<evidence type="ECO:0000313" key="13">
    <source>
        <dbReference type="EMBL" id="KAL3532848.1"/>
    </source>
</evidence>
<dbReference type="SMART" id="SM00220">
    <property type="entry name" value="S_TKc"/>
    <property type="match status" value="1"/>
</dbReference>
<evidence type="ECO:0000256" key="5">
    <source>
        <dbReference type="ARBA" id="ARBA00038035"/>
    </source>
</evidence>
<evidence type="ECO:0000256" key="8">
    <source>
        <dbReference type="ARBA" id="ARBA00049299"/>
    </source>
</evidence>
<evidence type="ECO:0000259" key="12">
    <source>
        <dbReference type="PROSITE" id="PS50011"/>
    </source>
</evidence>
<feature type="domain" description="Protein kinase" evidence="12">
    <location>
        <begin position="37"/>
        <end position="289"/>
    </location>
</feature>
<evidence type="ECO:0000256" key="3">
    <source>
        <dbReference type="ARBA" id="ARBA00022777"/>
    </source>
</evidence>
<comment type="catalytic activity">
    <reaction evidence="9">
        <text>L-tyrosyl-[protein] + ATP = O-phospho-L-tyrosyl-[protein] + ADP + H(+)</text>
        <dbReference type="Rhea" id="RHEA:10596"/>
        <dbReference type="Rhea" id="RHEA-COMP:10136"/>
        <dbReference type="Rhea" id="RHEA-COMP:20101"/>
        <dbReference type="ChEBI" id="CHEBI:15378"/>
        <dbReference type="ChEBI" id="CHEBI:30616"/>
        <dbReference type="ChEBI" id="CHEBI:46858"/>
        <dbReference type="ChEBI" id="CHEBI:61978"/>
        <dbReference type="ChEBI" id="CHEBI:456216"/>
        <dbReference type="EC" id="2.7.12.2"/>
    </reaction>
</comment>
<keyword evidence="11" id="KW-0723">Serine/threonine-protein kinase</keyword>
<dbReference type="GO" id="GO:0005524">
    <property type="term" value="F:ATP binding"/>
    <property type="evidence" value="ECO:0007669"/>
    <property type="project" value="UniProtKB-UniRule"/>
</dbReference>
<dbReference type="Gene3D" id="1.10.510.10">
    <property type="entry name" value="Transferase(Phosphotransferase) domain 1"/>
    <property type="match status" value="1"/>
</dbReference>
<evidence type="ECO:0000256" key="9">
    <source>
        <dbReference type="ARBA" id="ARBA00051693"/>
    </source>
</evidence>
<comment type="caution">
    <text evidence="13">The sequence shown here is derived from an EMBL/GenBank/DDBJ whole genome shotgun (WGS) entry which is preliminary data.</text>
</comment>
<dbReference type="InterPro" id="IPR000719">
    <property type="entry name" value="Prot_kinase_dom"/>
</dbReference>
<dbReference type="InterPro" id="IPR054722">
    <property type="entry name" value="PolX-like_BBD"/>
</dbReference>
<comment type="catalytic activity">
    <reaction evidence="7">
        <text>L-seryl-[protein] + ATP = O-phospho-L-seryl-[protein] + ADP + H(+)</text>
        <dbReference type="Rhea" id="RHEA:17989"/>
        <dbReference type="Rhea" id="RHEA-COMP:9863"/>
        <dbReference type="Rhea" id="RHEA-COMP:11604"/>
        <dbReference type="ChEBI" id="CHEBI:15378"/>
        <dbReference type="ChEBI" id="CHEBI:29999"/>
        <dbReference type="ChEBI" id="CHEBI:30616"/>
        <dbReference type="ChEBI" id="CHEBI:83421"/>
        <dbReference type="ChEBI" id="CHEBI:456216"/>
        <dbReference type="EC" id="2.7.12.2"/>
    </reaction>
</comment>
<dbReference type="InterPro" id="IPR008271">
    <property type="entry name" value="Ser/Thr_kinase_AS"/>
</dbReference>
<evidence type="ECO:0000313" key="14">
    <source>
        <dbReference type="Proteomes" id="UP001630127"/>
    </source>
</evidence>
<dbReference type="PROSITE" id="PS00108">
    <property type="entry name" value="PROTEIN_KINASE_ST"/>
    <property type="match status" value="1"/>
</dbReference>
<organism evidence="13 14">
    <name type="scientific">Cinchona calisaya</name>
    <dbReference type="NCBI Taxonomy" id="153742"/>
    <lineage>
        <taxon>Eukaryota</taxon>
        <taxon>Viridiplantae</taxon>
        <taxon>Streptophyta</taxon>
        <taxon>Embryophyta</taxon>
        <taxon>Tracheophyta</taxon>
        <taxon>Spermatophyta</taxon>
        <taxon>Magnoliopsida</taxon>
        <taxon>eudicotyledons</taxon>
        <taxon>Gunneridae</taxon>
        <taxon>Pentapetalae</taxon>
        <taxon>asterids</taxon>
        <taxon>lamiids</taxon>
        <taxon>Gentianales</taxon>
        <taxon>Rubiaceae</taxon>
        <taxon>Cinchonoideae</taxon>
        <taxon>Cinchoneae</taxon>
        <taxon>Cinchona</taxon>
    </lineage>
</organism>